<name>A0A2P6TCE2_CHLSO</name>
<feature type="region of interest" description="Disordered" evidence="1">
    <location>
        <begin position="221"/>
        <end position="375"/>
    </location>
</feature>
<feature type="compositionally biased region" description="Pro residues" evidence="1">
    <location>
        <begin position="129"/>
        <end position="138"/>
    </location>
</feature>
<feature type="compositionally biased region" description="Gly residues" evidence="1">
    <location>
        <begin position="290"/>
        <end position="311"/>
    </location>
</feature>
<evidence type="ECO:0000256" key="1">
    <source>
        <dbReference type="SAM" id="MobiDB-lite"/>
    </source>
</evidence>
<dbReference type="OrthoDB" id="512037at2759"/>
<comment type="caution">
    <text evidence="3">The sequence shown here is derived from an EMBL/GenBank/DDBJ whole genome shotgun (WGS) entry which is preliminary data.</text>
</comment>
<feature type="compositionally biased region" description="Low complexity" evidence="1">
    <location>
        <begin position="262"/>
        <end position="289"/>
    </location>
</feature>
<evidence type="ECO:0000313" key="4">
    <source>
        <dbReference type="Proteomes" id="UP000239899"/>
    </source>
</evidence>
<dbReference type="AlphaFoldDB" id="A0A2P6TCE2"/>
<feature type="compositionally biased region" description="Basic residues" evidence="1">
    <location>
        <begin position="317"/>
        <end position="336"/>
    </location>
</feature>
<feature type="compositionally biased region" description="Low complexity" evidence="1">
    <location>
        <begin position="139"/>
        <end position="155"/>
    </location>
</feature>
<feature type="chain" id="PRO_5015110241" evidence="2">
    <location>
        <begin position="21"/>
        <end position="522"/>
    </location>
</feature>
<feature type="compositionally biased region" description="Pro residues" evidence="1">
    <location>
        <begin position="156"/>
        <end position="166"/>
    </location>
</feature>
<feature type="compositionally biased region" description="Low complexity" evidence="1">
    <location>
        <begin position="221"/>
        <end position="250"/>
    </location>
</feature>
<reference evidence="3 4" key="1">
    <citation type="journal article" date="2018" name="Plant J.">
        <title>Genome sequences of Chlorella sorokiniana UTEX 1602 and Micractinium conductrix SAG 241.80: implications to maltose excretion by a green alga.</title>
        <authorList>
            <person name="Arriola M.B."/>
            <person name="Velmurugan N."/>
            <person name="Zhang Y."/>
            <person name="Plunkett M.H."/>
            <person name="Hondzo H."/>
            <person name="Barney B.M."/>
        </authorList>
    </citation>
    <scope>NUCLEOTIDE SEQUENCE [LARGE SCALE GENOMIC DNA]</scope>
    <source>
        <strain evidence="4">UTEX 1602</strain>
    </source>
</reference>
<gene>
    <name evidence="3" type="ORF">C2E21_9138</name>
</gene>
<dbReference type="EMBL" id="LHPG02000025">
    <property type="protein sequence ID" value="PRW20305.1"/>
    <property type="molecule type" value="Genomic_DNA"/>
</dbReference>
<evidence type="ECO:0000256" key="2">
    <source>
        <dbReference type="SAM" id="SignalP"/>
    </source>
</evidence>
<accession>A0A2P6TCE2</accession>
<sequence length="522" mass="53825">MPSRVLAALCSLLLIGGALAKGSGGGYGFAHGGLNGRRMLAQSSLLSSIGKGGPYTDWTVPCGPGRARCPSLFLASHGYQCTTLNRQACCKQGDGKQCALAFAWALVPTPKSWRGRNLVGKGAGAASPSPSPAPPPTKPSNTTTPVKPTNATAPTSPTPASPPPAKPIQLTPLELLAYNLTETQPPAGYVLVNSTKTQQSTKTIGGAVGAVVGQQASAANSTQQQASGANSTQQQASGANSTQQQQQQGQEPRDTSGELPGEGEQQAGSESQGGSESQSGTASGQQETGGQQGGKGGGGGKKPGRNGGTSGSDGKKGGGKKKGKGGKGRSDKKKWRGNGSDEDPSDSNGSSSGGSKGGSKQDKEADGTSSSGGGKWQKATATYYHSYPPCCHDSGADQSECDDFSGCVWEGQFAGLGHKPESWVKKNNIVSFFEAPNSSNRKEWDKKWNGKKLRLKHPDTGDTMDVTVVDTCDDEDCEGCCTENARKNGGLLIDMEINTARRFWGAKKVRGLAGIQFQILED</sequence>
<keyword evidence="2" id="KW-0732">Signal</keyword>
<protein>
    <submittedName>
        <fullName evidence="3">Uncharacterized protein</fullName>
    </submittedName>
</protein>
<feature type="region of interest" description="Disordered" evidence="1">
    <location>
        <begin position="115"/>
        <end position="168"/>
    </location>
</feature>
<dbReference type="Proteomes" id="UP000239899">
    <property type="component" value="Unassembled WGS sequence"/>
</dbReference>
<evidence type="ECO:0000313" key="3">
    <source>
        <dbReference type="EMBL" id="PRW20305.1"/>
    </source>
</evidence>
<keyword evidence="4" id="KW-1185">Reference proteome</keyword>
<organism evidence="3 4">
    <name type="scientific">Chlorella sorokiniana</name>
    <name type="common">Freshwater green alga</name>
    <dbReference type="NCBI Taxonomy" id="3076"/>
    <lineage>
        <taxon>Eukaryota</taxon>
        <taxon>Viridiplantae</taxon>
        <taxon>Chlorophyta</taxon>
        <taxon>core chlorophytes</taxon>
        <taxon>Trebouxiophyceae</taxon>
        <taxon>Chlorellales</taxon>
        <taxon>Chlorellaceae</taxon>
        <taxon>Chlorella clade</taxon>
        <taxon>Chlorella</taxon>
    </lineage>
</organism>
<proteinExistence type="predicted"/>
<dbReference type="STRING" id="3076.A0A2P6TCE2"/>
<feature type="signal peptide" evidence="2">
    <location>
        <begin position="1"/>
        <end position="20"/>
    </location>
</feature>